<gene>
    <name evidence="1" type="ORF">M513_13484</name>
    <name evidence="2" type="ORF">M514_13484</name>
</gene>
<reference evidence="1 3" key="1">
    <citation type="journal article" date="2014" name="Nat. Genet.">
        <title>Genome and transcriptome of the porcine whipworm Trichuris suis.</title>
        <authorList>
            <person name="Jex A.R."/>
            <person name="Nejsum P."/>
            <person name="Schwarz E.M."/>
            <person name="Hu L."/>
            <person name="Young N.D."/>
            <person name="Hall R.S."/>
            <person name="Korhonen P.K."/>
            <person name="Liao S."/>
            <person name="Thamsborg S."/>
            <person name="Xia J."/>
            <person name="Xu P."/>
            <person name="Wang S."/>
            <person name="Scheerlinck J.P."/>
            <person name="Hofmann A."/>
            <person name="Sternberg P.W."/>
            <person name="Wang J."/>
            <person name="Gasser R.B."/>
        </authorList>
    </citation>
    <scope>NUCLEOTIDE SEQUENCE [LARGE SCALE GENOMIC DNA]</scope>
    <source>
        <strain evidence="2">DCEP-RM93F</strain>
        <strain evidence="1">DCEP-RM93M</strain>
    </source>
</reference>
<evidence type="ECO:0000313" key="2">
    <source>
        <dbReference type="EMBL" id="KFD62301.1"/>
    </source>
</evidence>
<protein>
    <submittedName>
        <fullName evidence="1">Uncharacterized protein</fullName>
    </submittedName>
</protein>
<evidence type="ECO:0000313" key="1">
    <source>
        <dbReference type="EMBL" id="KFD45637.1"/>
    </source>
</evidence>
<dbReference type="EMBL" id="KL367598">
    <property type="protein sequence ID" value="KFD62301.1"/>
    <property type="molecule type" value="Genomic_DNA"/>
</dbReference>
<sequence>MNAIEAEFTAAQVHSVDLLMELALRRYYECCRGGIYRRPGAFSAVDYEDDIMNAVGAEFRAAQLHSVDLLMEMEL</sequence>
<evidence type="ECO:0000313" key="3">
    <source>
        <dbReference type="Proteomes" id="UP000030764"/>
    </source>
</evidence>
<keyword evidence="3" id="KW-1185">Reference proteome</keyword>
<dbReference type="Proteomes" id="UP000030764">
    <property type="component" value="Unassembled WGS sequence"/>
</dbReference>
<dbReference type="EMBL" id="KL363448">
    <property type="protein sequence ID" value="KFD45637.1"/>
    <property type="molecule type" value="Genomic_DNA"/>
</dbReference>
<dbReference type="AlphaFoldDB" id="A0A085LKZ1"/>
<organism evidence="1 3">
    <name type="scientific">Trichuris suis</name>
    <name type="common">pig whipworm</name>
    <dbReference type="NCBI Taxonomy" id="68888"/>
    <lineage>
        <taxon>Eukaryota</taxon>
        <taxon>Metazoa</taxon>
        <taxon>Ecdysozoa</taxon>
        <taxon>Nematoda</taxon>
        <taxon>Enoplea</taxon>
        <taxon>Dorylaimia</taxon>
        <taxon>Trichinellida</taxon>
        <taxon>Trichuridae</taxon>
        <taxon>Trichuris</taxon>
    </lineage>
</organism>
<proteinExistence type="predicted"/>
<accession>A0A085LKZ1</accession>
<name>A0A085LKZ1_9BILA</name>
<dbReference type="Proteomes" id="UP000030758">
    <property type="component" value="Unassembled WGS sequence"/>
</dbReference>